<keyword evidence="5 10" id="KW-0812">Transmembrane</keyword>
<evidence type="ECO:0000256" key="6">
    <source>
        <dbReference type="ARBA" id="ARBA00022968"/>
    </source>
</evidence>
<evidence type="ECO:0000256" key="7">
    <source>
        <dbReference type="ARBA" id="ARBA00022989"/>
    </source>
</evidence>
<protein>
    <submittedName>
        <fullName evidence="11">Uncharacterized protein</fullName>
    </submittedName>
</protein>
<keyword evidence="8 10" id="KW-0472">Membrane</keyword>
<dbReference type="RefSeq" id="XP_049262939.1">
    <property type="nucleotide sequence ID" value="XM_049407654.1"/>
</dbReference>
<gene>
    <name evidence="11" type="ORF">J8A68_003765</name>
</gene>
<proteinExistence type="inferred from homology"/>
<dbReference type="InterPro" id="IPR021988">
    <property type="entry name" value="BMT1"/>
</dbReference>
<organism evidence="11 12">
    <name type="scientific">[Candida] subhashii</name>
    <dbReference type="NCBI Taxonomy" id="561895"/>
    <lineage>
        <taxon>Eukaryota</taxon>
        <taxon>Fungi</taxon>
        <taxon>Dikarya</taxon>
        <taxon>Ascomycota</taxon>
        <taxon>Saccharomycotina</taxon>
        <taxon>Pichiomycetes</taxon>
        <taxon>Debaryomycetaceae</taxon>
        <taxon>Spathaspora</taxon>
    </lineage>
</organism>
<dbReference type="Proteomes" id="UP000694255">
    <property type="component" value="Unassembled WGS sequence"/>
</dbReference>
<keyword evidence="7 10" id="KW-1133">Transmembrane helix</keyword>
<dbReference type="EMBL" id="JAGSYN010000164">
    <property type="protein sequence ID" value="KAG7662706.1"/>
    <property type="molecule type" value="Genomic_DNA"/>
</dbReference>
<evidence type="ECO:0000256" key="4">
    <source>
        <dbReference type="ARBA" id="ARBA00022679"/>
    </source>
</evidence>
<evidence type="ECO:0000313" key="11">
    <source>
        <dbReference type="EMBL" id="KAG7662706.1"/>
    </source>
</evidence>
<reference evidence="11 12" key="1">
    <citation type="journal article" date="2021" name="DNA Res.">
        <title>Genome analysis of Candida subhashii reveals its hybrid nature and dual mitochondrial genome conformations.</title>
        <authorList>
            <person name="Mixao V."/>
            <person name="Hegedusova E."/>
            <person name="Saus E."/>
            <person name="Pryszcz L.P."/>
            <person name="Cillingova A."/>
            <person name="Nosek J."/>
            <person name="Gabaldon T."/>
        </authorList>
    </citation>
    <scope>NUCLEOTIDE SEQUENCE [LARGE SCALE GENOMIC DNA]</scope>
    <source>
        <strain evidence="11 12">CBS 10753</strain>
    </source>
</reference>
<keyword evidence="12" id="KW-1185">Reference proteome</keyword>
<evidence type="ECO:0000256" key="1">
    <source>
        <dbReference type="ARBA" id="ARBA00004606"/>
    </source>
</evidence>
<comment type="similarity">
    <text evidence="2">Belongs to the BMT family.</text>
</comment>
<name>A0A8J5QCW0_9ASCO</name>
<evidence type="ECO:0000256" key="3">
    <source>
        <dbReference type="ARBA" id="ARBA00022676"/>
    </source>
</evidence>
<dbReference type="GO" id="GO:0000030">
    <property type="term" value="F:mannosyltransferase activity"/>
    <property type="evidence" value="ECO:0007669"/>
    <property type="project" value="InterPro"/>
</dbReference>
<evidence type="ECO:0000256" key="10">
    <source>
        <dbReference type="SAM" id="Phobius"/>
    </source>
</evidence>
<feature type="transmembrane region" description="Helical" evidence="10">
    <location>
        <begin position="12"/>
        <end position="30"/>
    </location>
</feature>
<dbReference type="GeneID" id="73470565"/>
<keyword evidence="4" id="KW-0808">Transferase</keyword>
<evidence type="ECO:0000256" key="5">
    <source>
        <dbReference type="ARBA" id="ARBA00022692"/>
    </source>
</evidence>
<evidence type="ECO:0000256" key="2">
    <source>
        <dbReference type="ARBA" id="ARBA00009486"/>
    </source>
</evidence>
<keyword evidence="9" id="KW-0961">Cell wall biogenesis/degradation</keyword>
<sequence length="783" mass="90934">MKFSRRLRHKLAYWFLATLFALAIIQLLSYDDSSIFNRLMLFNYSTSKKNQIFKNQLIFPKNLEIEEDIKTFVSSNPQFFNKKLLNYPKFIQASEINETSSQIHSNYSPYNFTIFTSGNNIHMDLNQCDSKLKSTSNIQIDQAIPLDVSLPDILTNLLQEMESGTSQYLNELAPFVLPELRLQLKLNVVDRFWYRLAGSSVWLEQYGVHFMISRILYSPKGARNQPIISLTYAQIFDKDWNELINTKLLVPTNNLKKDKSKLKESEQPQKFKILNFPYFLPIPFWHDYDDTSGKYYGPEDPRLILVKNKRGYEEPLVVFNAYHRKLVDFDDDDDTRIVMKPDFYRSMFLCWPWQFQRGKENVEAIRNPDYDTHLYNRIVELQIKNLPRMKTQKNWTPFISQVDRIHDGYDKRIQFIYRWANLDVLKCDLDGKNAGVCGLSYRLNENLAPKNEIGPLRGGTQLININQLLQTANIPIKKFIVPNREIWVGFARAHLDDCGCGKVLYRPNMVIIVKDKIKMGKSGESLFGAKDNSKIIYRDLYKVSHISSSLSFDIPILGWDLLNPSDLCGHVNVLIPNGISSWTIQSLEKNKDTWKSDDYLTLSLSMSDATVHKINIKGLFQSIIDLPDKSLFLEPDYKPPSQQQSQISKEIKKKLQIPESAAIKAFQQQQQAQQKQGSEDDNEISLPGFNNDNVVCALQSSVQFCAAYGKEAALAKEQKKKTYGNVAFAHDHDDYDDLGEGDSNEFVGDFERERYFQILNYLENDFDMMKSDVRRKMKSMKWF</sequence>
<comment type="subcellular location">
    <subcellularLocation>
        <location evidence="1">Membrane</location>
        <topology evidence="1">Single-pass type II membrane protein</topology>
    </subcellularLocation>
</comment>
<dbReference type="Pfam" id="PF12141">
    <property type="entry name" value="BMT"/>
    <property type="match status" value="1"/>
</dbReference>
<comment type="caution">
    <text evidence="11">The sequence shown here is derived from an EMBL/GenBank/DDBJ whole genome shotgun (WGS) entry which is preliminary data.</text>
</comment>
<dbReference type="OrthoDB" id="3631276at2759"/>
<evidence type="ECO:0000256" key="8">
    <source>
        <dbReference type="ARBA" id="ARBA00023136"/>
    </source>
</evidence>
<keyword evidence="3" id="KW-0328">Glycosyltransferase</keyword>
<dbReference type="AlphaFoldDB" id="A0A8J5QCW0"/>
<dbReference type="GO" id="GO:0016020">
    <property type="term" value="C:membrane"/>
    <property type="evidence" value="ECO:0007669"/>
    <property type="project" value="UniProtKB-SubCell"/>
</dbReference>
<accession>A0A8J5QCW0</accession>
<dbReference type="GO" id="GO:0071555">
    <property type="term" value="P:cell wall organization"/>
    <property type="evidence" value="ECO:0007669"/>
    <property type="project" value="UniProtKB-KW"/>
</dbReference>
<evidence type="ECO:0000256" key="9">
    <source>
        <dbReference type="ARBA" id="ARBA00023316"/>
    </source>
</evidence>
<keyword evidence="6" id="KW-0735">Signal-anchor</keyword>
<evidence type="ECO:0000313" key="12">
    <source>
        <dbReference type="Proteomes" id="UP000694255"/>
    </source>
</evidence>